<dbReference type="GO" id="GO:0046872">
    <property type="term" value="F:metal ion binding"/>
    <property type="evidence" value="ECO:0007669"/>
    <property type="project" value="UniProtKB-KW"/>
</dbReference>
<evidence type="ECO:0008006" key="16">
    <source>
        <dbReference type="Google" id="ProtNLM"/>
    </source>
</evidence>
<evidence type="ECO:0000256" key="10">
    <source>
        <dbReference type="ARBA" id="ARBA00023049"/>
    </source>
</evidence>
<dbReference type="AlphaFoldDB" id="A0A381Y4R2"/>
<dbReference type="InterPro" id="IPR032456">
    <property type="entry name" value="Peptidase_M48_N"/>
</dbReference>
<evidence type="ECO:0000256" key="11">
    <source>
        <dbReference type="ARBA" id="ARBA00023136"/>
    </source>
</evidence>
<keyword evidence="8" id="KW-0862">Zinc</keyword>
<accession>A0A381Y4R2</accession>
<feature type="transmembrane region" description="Helical" evidence="12">
    <location>
        <begin position="146"/>
        <end position="170"/>
    </location>
</feature>
<name>A0A381Y4R2_9ZZZZ</name>
<dbReference type="InterPro" id="IPR027057">
    <property type="entry name" value="CAXX_Prtase_1"/>
</dbReference>
<sequence>MNNMEFNFFTFTFLLAILASVVALLWLNFRQGKAIKQSFDEVPDEFKDTITLKDHQKAGRYTQAKLLVNHFEIIFSTIVLLLWTLGGGLNWLDNYWSDMIFNPLLLGTTFIISIMLIASLIDIPFSIYRNFVLEQRFGFNRMTPTIFLTDIFKEILLTFILGIPLIYMVLYLMSLDAIRDLWWVYVWVTLSVFTVTMMWIYPTFISPIFNKFKPLENETLRKRIDDLIIRTGFKNDGIYVMDGSKRSAHGNAYFTGLGKNKRIVFFDTLLSGMKDREVEAILAHELGHFHHKHIRQRMFISLIFSLGSLALLGYLIEQNWFYFGLGISYKSDYVALVLFSLTLPVFSFFITPISNHFSRKHEFQADAFAARHTDSNDLISSLIKLYRENSSTLCPDKYYSLFHDSHPNATLRIAELK</sequence>
<dbReference type="Pfam" id="PF01435">
    <property type="entry name" value="Peptidase_M48"/>
    <property type="match status" value="1"/>
</dbReference>
<comment type="cofactor">
    <cofactor evidence="1">
        <name>Zn(2+)</name>
        <dbReference type="ChEBI" id="CHEBI:29105"/>
    </cofactor>
</comment>
<keyword evidence="5" id="KW-0479">Metal-binding</keyword>
<evidence type="ECO:0000256" key="7">
    <source>
        <dbReference type="ARBA" id="ARBA00022824"/>
    </source>
</evidence>
<feature type="transmembrane region" description="Helical" evidence="12">
    <location>
        <begin position="105"/>
        <end position="125"/>
    </location>
</feature>
<evidence type="ECO:0000256" key="8">
    <source>
        <dbReference type="ARBA" id="ARBA00022833"/>
    </source>
</evidence>
<keyword evidence="11 12" id="KW-0472">Membrane</keyword>
<evidence type="ECO:0000256" key="12">
    <source>
        <dbReference type="SAM" id="Phobius"/>
    </source>
</evidence>
<dbReference type="FunFam" id="3.30.2010.10:FF:000002">
    <property type="entry name" value="CAAX prenyl protease"/>
    <property type="match status" value="1"/>
</dbReference>
<organism evidence="15">
    <name type="scientific">marine metagenome</name>
    <dbReference type="NCBI Taxonomy" id="408172"/>
    <lineage>
        <taxon>unclassified sequences</taxon>
        <taxon>metagenomes</taxon>
        <taxon>ecological metagenomes</taxon>
    </lineage>
</organism>
<dbReference type="InterPro" id="IPR001915">
    <property type="entry name" value="Peptidase_M48"/>
</dbReference>
<evidence type="ECO:0000256" key="4">
    <source>
        <dbReference type="ARBA" id="ARBA00022692"/>
    </source>
</evidence>
<evidence type="ECO:0000256" key="1">
    <source>
        <dbReference type="ARBA" id="ARBA00001947"/>
    </source>
</evidence>
<comment type="subcellular location">
    <subcellularLocation>
        <location evidence="2">Endoplasmic reticulum membrane</location>
        <topology evidence="2">Multi-pass membrane protein</topology>
    </subcellularLocation>
</comment>
<feature type="transmembrane region" description="Helical" evidence="12">
    <location>
        <begin position="6"/>
        <end position="27"/>
    </location>
</feature>
<evidence type="ECO:0000256" key="5">
    <source>
        <dbReference type="ARBA" id="ARBA00022723"/>
    </source>
</evidence>
<feature type="transmembrane region" description="Helical" evidence="12">
    <location>
        <begin position="336"/>
        <end position="354"/>
    </location>
</feature>
<dbReference type="GO" id="GO:0004222">
    <property type="term" value="F:metalloendopeptidase activity"/>
    <property type="evidence" value="ECO:0007669"/>
    <property type="project" value="InterPro"/>
</dbReference>
<dbReference type="GO" id="GO:0071586">
    <property type="term" value="P:CAAX-box protein processing"/>
    <property type="evidence" value="ECO:0007669"/>
    <property type="project" value="InterPro"/>
</dbReference>
<evidence type="ECO:0000256" key="6">
    <source>
        <dbReference type="ARBA" id="ARBA00022801"/>
    </source>
</evidence>
<evidence type="ECO:0000256" key="2">
    <source>
        <dbReference type="ARBA" id="ARBA00004477"/>
    </source>
</evidence>
<keyword evidence="7" id="KW-0256">Endoplasmic reticulum</keyword>
<keyword evidence="10" id="KW-0482">Metalloprotease</keyword>
<evidence type="ECO:0000259" key="13">
    <source>
        <dbReference type="Pfam" id="PF01435"/>
    </source>
</evidence>
<keyword evidence="3" id="KW-0645">Protease</keyword>
<feature type="transmembrane region" description="Helical" evidence="12">
    <location>
        <begin position="66"/>
        <end position="85"/>
    </location>
</feature>
<reference evidence="15" key="1">
    <citation type="submission" date="2018-05" db="EMBL/GenBank/DDBJ databases">
        <authorList>
            <person name="Lanie J.A."/>
            <person name="Ng W.-L."/>
            <person name="Kazmierczak K.M."/>
            <person name="Andrzejewski T.M."/>
            <person name="Davidsen T.M."/>
            <person name="Wayne K.J."/>
            <person name="Tettelin H."/>
            <person name="Glass J.I."/>
            <person name="Rusch D."/>
            <person name="Podicherti R."/>
            <person name="Tsui H.-C.T."/>
            <person name="Winkler M.E."/>
        </authorList>
    </citation>
    <scope>NUCLEOTIDE SEQUENCE</scope>
</reference>
<feature type="domain" description="CAAX prenyl protease 1 N-terminal" evidence="14">
    <location>
        <begin position="34"/>
        <end position="211"/>
    </location>
</feature>
<keyword evidence="9 12" id="KW-1133">Transmembrane helix</keyword>
<proteinExistence type="predicted"/>
<protein>
    <recommendedName>
        <fullName evidence="16">Peptidase M48 domain-containing protein</fullName>
    </recommendedName>
</protein>
<dbReference type="Gene3D" id="3.30.2010.10">
    <property type="entry name" value="Metalloproteases ('zincins'), catalytic domain"/>
    <property type="match status" value="1"/>
</dbReference>
<dbReference type="EMBL" id="UINC01017321">
    <property type="protein sequence ID" value="SVA71652.1"/>
    <property type="molecule type" value="Genomic_DNA"/>
</dbReference>
<dbReference type="GO" id="GO:0005789">
    <property type="term" value="C:endoplasmic reticulum membrane"/>
    <property type="evidence" value="ECO:0007669"/>
    <property type="project" value="UniProtKB-SubCell"/>
</dbReference>
<dbReference type="CDD" id="cd07343">
    <property type="entry name" value="M48A_Zmpste24p_like"/>
    <property type="match status" value="1"/>
</dbReference>
<keyword evidence="6" id="KW-0378">Hydrolase</keyword>
<evidence type="ECO:0000256" key="9">
    <source>
        <dbReference type="ARBA" id="ARBA00022989"/>
    </source>
</evidence>
<evidence type="ECO:0000259" key="14">
    <source>
        <dbReference type="Pfam" id="PF16491"/>
    </source>
</evidence>
<feature type="transmembrane region" description="Helical" evidence="12">
    <location>
        <begin position="298"/>
        <end position="316"/>
    </location>
</feature>
<feature type="transmembrane region" description="Helical" evidence="12">
    <location>
        <begin position="182"/>
        <end position="201"/>
    </location>
</feature>
<dbReference type="Pfam" id="PF16491">
    <property type="entry name" value="Peptidase_M48_N"/>
    <property type="match status" value="1"/>
</dbReference>
<keyword evidence="4 12" id="KW-0812">Transmembrane</keyword>
<dbReference type="PANTHER" id="PTHR10120">
    <property type="entry name" value="CAAX PRENYL PROTEASE 1"/>
    <property type="match status" value="1"/>
</dbReference>
<evidence type="ECO:0000313" key="15">
    <source>
        <dbReference type="EMBL" id="SVA71652.1"/>
    </source>
</evidence>
<gene>
    <name evidence="15" type="ORF">METZ01_LOCUS124506</name>
</gene>
<evidence type="ECO:0000256" key="3">
    <source>
        <dbReference type="ARBA" id="ARBA00022670"/>
    </source>
</evidence>
<feature type="domain" description="Peptidase M48" evidence="13">
    <location>
        <begin position="214"/>
        <end position="417"/>
    </location>
</feature>